<dbReference type="Gene3D" id="1.10.4030.10">
    <property type="entry name" value="Porin chaperone SurA, peptide-binding domain"/>
    <property type="match status" value="1"/>
</dbReference>
<dbReference type="EMBL" id="LNKT01000004">
    <property type="protein sequence ID" value="KYJ87165.1"/>
    <property type="molecule type" value="Genomic_DNA"/>
</dbReference>
<keyword evidence="2" id="KW-0413">Isomerase</keyword>
<protein>
    <recommendedName>
        <fullName evidence="7">SurA N-terminal domain-containing protein</fullName>
    </recommendedName>
</protein>
<dbReference type="InterPro" id="IPR046357">
    <property type="entry name" value="PPIase_dom_sf"/>
</dbReference>
<dbReference type="OrthoDB" id="5329645at2"/>
<dbReference type="Pfam" id="PF09312">
    <property type="entry name" value="SurA_N"/>
    <property type="match status" value="1"/>
</dbReference>
<keyword evidence="1" id="KW-0732">Signal</keyword>
<sequence length="272" mass="30866">MNRLILLGLLTFFTLLEARIIDAVALTVNGEAITTSEIAKVQRKAHLSKQQAIDLLIQDRLQKVAMKNIKISEETIDAKIAQIANLNNISIPEMQRLLKKQGTSWSKYRESIRQSMKKERFFKEKVSKTILPPSEDQLKLYYENHKEAFAMPTSLNLTEYSAASEKKIQNFLRTGNSSGIKSISKTKKTQGMNPAMLSMLLSTPDGGFTKPINAGDKWVVFKVNSKNGKKQMSFEDARNAVAGRWRQEQQAQALKDYFAKMKTEANIHIIRK</sequence>
<evidence type="ECO:0000256" key="2">
    <source>
        <dbReference type="ARBA" id="ARBA00023110"/>
    </source>
</evidence>
<dbReference type="PANTHER" id="PTHR47637:SF1">
    <property type="entry name" value="CHAPERONE SURA"/>
    <property type="match status" value="1"/>
</dbReference>
<keyword evidence="2" id="KW-0697">Rotamase</keyword>
<dbReference type="InterPro" id="IPR015391">
    <property type="entry name" value="SurA_N"/>
</dbReference>
<dbReference type="InterPro" id="IPR027304">
    <property type="entry name" value="Trigger_fact/SurA_dom_sf"/>
</dbReference>
<evidence type="ECO:0000259" key="3">
    <source>
        <dbReference type="Pfam" id="PF09312"/>
    </source>
</evidence>
<name>A0A151CI02_9BACT</name>
<dbReference type="InterPro" id="IPR050280">
    <property type="entry name" value="OMP_Chaperone_SurA"/>
</dbReference>
<dbReference type="STRING" id="1630136.AS592_09210"/>
<dbReference type="AlphaFoldDB" id="A0A151CI02"/>
<dbReference type="PANTHER" id="PTHR47637">
    <property type="entry name" value="CHAPERONE SURA"/>
    <property type="match status" value="1"/>
</dbReference>
<organism evidence="5 6">
    <name type="scientific">Sulfurovum riftiae</name>
    <dbReference type="NCBI Taxonomy" id="1630136"/>
    <lineage>
        <taxon>Bacteria</taxon>
        <taxon>Pseudomonadati</taxon>
        <taxon>Campylobacterota</taxon>
        <taxon>Epsilonproteobacteria</taxon>
        <taxon>Campylobacterales</taxon>
        <taxon>Sulfurovaceae</taxon>
        <taxon>Sulfurovum</taxon>
    </lineage>
</organism>
<evidence type="ECO:0000313" key="6">
    <source>
        <dbReference type="Proteomes" id="UP000075359"/>
    </source>
</evidence>
<evidence type="ECO:0000313" key="5">
    <source>
        <dbReference type="EMBL" id="KYJ87165.1"/>
    </source>
</evidence>
<reference evidence="5 6" key="1">
    <citation type="submission" date="2015-11" db="EMBL/GenBank/DDBJ databases">
        <title>Draft genome of Sulfurovum riftiae 1812E, a member of the Epsilonproteobacteria isolated from the tube of the deep-sea hydrothermal vent tubewom Riftia pachyptila.</title>
        <authorList>
            <person name="Vetriani C."/>
            <person name="Giovannelli D."/>
        </authorList>
    </citation>
    <scope>NUCLEOTIDE SEQUENCE [LARGE SCALE GENOMIC DNA]</scope>
    <source>
        <strain evidence="5 6">1812E</strain>
    </source>
</reference>
<feature type="domain" description="SurA N-terminal" evidence="3">
    <location>
        <begin position="49"/>
        <end position="116"/>
    </location>
</feature>
<evidence type="ECO:0008006" key="7">
    <source>
        <dbReference type="Google" id="ProtNLM"/>
    </source>
</evidence>
<dbReference type="SUPFAM" id="SSF109998">
    <property type="entry name" value="Triger factor/SurA peptide-binding domain-like"/>
    <property type="match status" value="1"/>
</dbReference>
<dbReference type="InterPro" id="IPR055131">
    <property type="entry name" value="Cj1289-like_C"/>
</dbReference>
<evidence type="ECO:0000259" key="4">
    <source>
        <dbReference type="Pfam" id="PF22506"/>
    </source>
</evidence>
<dbReference type="Proteomes" id="UP000075359">
    <property type="component" value="Unassembled WGS sequence"/>
</dbReference>
<comment type="caution">
    <text evidence="5">The sequence shown here is derived from an EMBL/GenBank/DDBJ whole genome shotgun (WGS) entry which is preliminary data.</text>
</comment>
<dbReference type="GO" id="GO:0003755">
    <property type="term" value="F:peptidyl-prolyl cis-trans isomerase activity"/>
    <property type="evidence" value="ECO:0007669"/>
    <property type="project" value="UniProtKB-KW"/>
</dbReference>
<dbReference type="Pfam" id="PF22506">
    <property type="entry name" value="Cj1289-like_C"/>
    <property type="match status" value="1"/>
</dbReference>
<proteinExistence type="predicted"/>
<dbReference type="RefSeq" id="WP_067329263.1">
    <property type="nucleotide sequence ID" value="NZ_LNKT01000004.1"/>
</dbReference>
<feature type="domain" description="Cj1289-like C-terminal" evidence="4">
    <location>
        <begin position="135"/>
        <end position="226"/>
    </location>
</feature>
<dbReference type="Gene3D" id="3.10.50.40">
    <property type="match status" value="1"/>
</dbReference>
<evidence type="ECO:0000256" key="1">
    <source>
        <dbReference type="ARBA" id="ARBA00022729"/>
    </source>
</evidence>
<keyword evidence="6" id="KW-1185">Reference proteome</keyword>
<gene>
    <name evidence="5" type="ORF">AS592_09210</name>
</gene>
<accession>A0A151CI02</accession>